<sequence length="249" mass="28777">MFGFKFYKYIATRRLRDRIERIQRRYPGHHLPPKEIAYSVLGAINNIDESNWSSLHYSAYLGMEETCFKLLKSGADLNLSNDWGDTPLHLACRMVFECFAKHLIVQHCCGLSVNLEHLEEVCNSEIYLNFKKTCEEEIQLLKRTFAGESTVTYYDILVSSTHTVARYLFNSDILAALREFDMGSSIFGSLLLKKNKAALKRYYGIKLGIVATRKIFPFLPNLCIDKLMEYLDIDDLNNFDMACSFRTSQ</sequence>
<dbReference type="SUPFAM" id="SSF48403">
    <property type="entry name" value="Ankyrin repeat"/>
    <property type="match status" value="1"/>
</dbReference>
<dbReference type="PROSITE" id="PS50088">
    <property type="entry name" value="ANK_REPEAT"/>
    <property type="match status" value="1"/>
</dbReference>
<keyword evidence="1" id="KW-0040">ANK repeat</keyword>
<dbReference type="AlphaFoldDB" id="A0AAW1TPF8"/>
<evidence type="ECO:0000313" key="3">
    <source>
        <dbReference type="Proteomes" id="UP001431783"/>
    </source>
</evidence>
<evidence type="ECO:0000256" key="1">
    <source>
        <dbReference type="PROSITE-ProRule" id="PRU00023"/>
    </source>
</evidence>
<protein>
    <submittedName>
        <fullName evidence="2">Uncharacterized protein</fullName>
    </submittedName>
</protein>
<dbReference type="InterPro" id="IPR036770">
    <property type="entry name" value="Ankyrin_rpt-contain_sf"/>
</dbReference>
<reference evidence="2 3" key="1">
    <citation type="submission" date="2023-03" db="EMBL/GenBank/DDBJ databases">
        <title>Genome insight into feeding habits of ladybird beetles.</title>
        <authorList>
            <person name="Li H.-S."/>
            <person name="Huang Y.-H."/>
            <person name="Pang H."/>
        </authorList>
    </citation>
    <scope>NUCLEOTIDE SEQUENCE [LARGE SCALE GENOMIC DNA]</scope>
    <source>
        <strain evidence="2">SYSU_2023b</strain>
        <tissue evidence="2">Whole body</tissue>
    </source>
</reference>
<organism evidence="2 3">
    <name type="scientific">Henosepilachna vigintioctopunctata</name>
    <dbReference type="NCBI Taxonomy" id="420089"/>
    <lineage>
        <taxon>Eukaryota</taxon>
        <taxon>Metazoa</taxon>
        <taxon>Ecdysozoa</taxon>
        <taxon>Arthropoda</taxon>
        <taxon>Hexapoda</taxon>
        <taxon>Insecta</taxon>
        <taxon>Pterygota</taxon>
        <taxon>Neoptera</taxon>
        <taxon>Endopterygota</taxon>
        <taxon>Coleoptera</taxon>
        <taxon>Polyphaga</taxon>
        <taxon>Cucujiformia</taxon>
        <taxon>Coccinelloidea</taxon>
        <taxon>Coccinellidae</taxon>
        <taxon>Epilachninae</taxon>
        <taxon>Epilachnini</taxon>
        <taxon>Henosepilachna</taxon>
    </lineage>
</organism>
<dbReference type="Proteomes" id="UP001431783">
    <property type="component" value="Unassembled WGS sequence"/>
</dbReference>
<dbReference type="EMBL" id="JARQZJ010000002">
    <property type="protein sequence ID" value="KAK9870234.1"/>
    <property type="molecule type" value="Genomic_DNA"/>
</dbReference>
<comment type="caution">
    <text evidence="2">The sequence shown here is derived from an EMBL/GenBank/DDBJ whole genome shotgun (WGS) entry which is preliminary data.</text>
</comment>
<evidence type="ECO:0000313" key="2">
    <source>
        <dbReference type="EMBL" id="KAK9870234.1"/>
    </source>
</evidence>
<gene>
    <name evidence="2" type="ORF">WA026_006319</name>
</gene>
<dbReference type="InterPro" id="IPR002110">
    <property type="entry name" value="Ankyrin_rpt"/>
</dbReference>
<feature type="repeat" description="ANK" evidence="1">
    <location>
        <begin position="50"/>
        <end position="82"/>
    </location>
</feature>
<accession>A0AAW1TPF8</accession>
<proteinExistence type="predicted"/>
<dbReference type="Pfam" id="PF12796">
    <property type="entry name" value="Ank_2"/>
    <property type="match status" value="1"/>
</dbReference>
<keyword evidence="3" id="KW-1185">Reference proteome</keyword>
<name>A0AAW1TPF8_9CUCU</name>
<dbReference type="Gene3D" id="1.25.40.20">
    <property type="entry name" value="Ankyrin repeat-containing domain"/>
    <property type="match status" value="1"/>
</dbReference>